<dbReference type="InterPro" id="IPR036582">
    <property type="entry name" value="Mao_N_sf"/>
</dbReference>
<evidence type="ECO:0000313" key="3">
    <source>
        <dbReference type="EMBL" id="EPY04956.1"/>
    </source>
</evidence>
<feature type="domain" description="Copper amine oxidase-like N-terminal" evidence="2">
    <location>
        <begin position="75"/>
        <end position="137"/>
    </location>
</feature>
<name>S9TRM2_PAEAL</name>
<sequence length="284" mass="31949">MKMKQWKHAVAIIFIMSVLFPLGVQQSDAAAKYVELESQWEDGRITHIQTLLKDGVTYGNFFTLGSDSGLVWGMESDNTAVLKKDKKRIVVHMGSRMAEVDGRQVDMGREPVWYNSHLYVPIRFLASALDGEVANRDTKTGKITVTGLNNYTDTFYGSAMGYNYMIRTAKGDLEITNVYTGQKNSIPLGIKDINVNTHKLTVNFKWTDKNLLIVTIEYANRKSGDHDLHTLVFKDQGLIRKSVAHGLKEQHEILKSDGTIQLVDDKNIRIIEDGTGNVLEVIAR</sequence>
<evidence type="ECO:0000313" key="4">
    <source>
        <dbReference type="Proteomes" id="UP000015344"/>
    </source>
</evidence>
<dbReference type="Pfam" id="PF07833">
    <property type="entry name" value="Cu_amine_oxidN1"/>
    <property type="match status" value="1"/>
</dbReference>
<keyword evidence="1" id="KW-0732">Signal</keyword>
<dbReference type="AlphaFoldDB" id="S9TRM2"/>
<dbReference type="Proteomes" id="UP000015344">
    <property type="component" value="Unassembled WGS sequence"/>
</dbReference>
<evidence type="ECO:0000256" key="1">
    <source>
        <dbReference type="SAM" id="SignalP"/>
    </source>
</evidence>
<comment type="caution">
    <text evidence="3">The sequence shown here is derived from an EMBL/GenBank/DDBJ whole genome shotgun (WGS) entry which is preliminary data.</text>
</comment>
<dbReference type="InterPro" id="IPR012854">
    <property type="entry name" value="Cu_amine_oxidase-like_N"/>
</dbReference>
<proteinExistence type="predicted"/>
<gene>
    <name evidence="3" type="ORF">PAALTS15_22203</name>
</gene>
<reference evidence="3 4" key="1">
    <citation type="submission" date="2013-05" db="EMBL/GenBank/DDBJ databases">
        <authorList>
            <person name="Strain E.A."/>
            <person name="Brown E."/>
            <person name="Allard M.W."/>
            <person name="Luo Y.L."/>
        </authorList>
    </citation>
    <scope>NUCLEOTIDE SEQUENCE [LARGE SCALE GENOMIC DNA]</scope>
    <source>
        <strain evidence="3 4">TS-15</strain>
    </source>
</reference>
<dbReference type="SUPFAM" id="SSF55383">
    <property type="entry name" value="Copper amine oxidase, domain N"/>
    <property type="match status" value="1"/>
</dbReference>
<dbReference type="Gene3D" id="3.30.457.10">
    <property type="entry name" value="Copper amine oxidase-like, N-terminal domain"/>
    <property type="match status" value="1"/>
</dbReference>
<accession>S9TRM2</accession>
<feature type="signal peptide" evidence="1">
    <location>
        <begin position="1"/>
        <end position="26"/>
    </location>
</feature>
<dbReference type="PATRIC" id="fig|1117108.3.peg.4578"/>
<organism evidence="3 4">
    <name type="scientific">Paenibacillus alvei TS-15</name>
    <dbReference type="NCBI Taxonomy" id="1117108"/>
    <lineage>
        <taxon>Bacteria</taxon>
        <taxon>Bacillati</taxon>
        <taxon>Bacillota</taxon>
        <taxon>Bacilli</taxon>
        <taxon>Bacillales</taxon>
        <taxon>Paenibacillaceae</taxon>
        <taxon>Paenibacillus</taxon>
    </lineage>
</organism>
<feature type="chain" id="PRO_5039156664" description="Copper amine oxidase-like N-terminal domain-containing protein" evidence="1">
    <location>
        <begin position="27"/>
        <end position="284"/>
    </location>
</feature>
<protein>
    <recommendedName>
        <fullName evidence="2">Copper amine oxidase-like N-terminal domain-containing protein</fullName>
    </recommendedName>
</protein>
<evidence type="ECO:0000259" key="2">
    <source>
        <dbReference type="Pfam" id="PF07833"/>
    </source>
</evidence>
<dbReference type="EMBL" id="ATMT01000072">
    <property type="protein sequence ID" value="EPY04956.1"/>
    <property type="molecule type" value="Genomic_DNA"/>
</dbReference>
<dbReference type="RefSeq" id="WP_021261658.1">
    <property type="nucleotide sequence ID" value="NZ_ATMT01000072.1"/>
</dbReference>